<dbReference type="GeneTree" id="ENSGT00390000007346"/>
<accession>A0A8C4Q1H6</accession>
<keyword evidence="4" id="KW-0472">Membrane</keyword>
<dbReference type="InterPro" id="IPR039871">
    <property type="entry name" value="FAM8A1"/>
</dbReference>
<evidence type="ECO:0000256" key="3">
    <source>
        <dbReference type="ARBA" id="ARBA00022989"/>
    </source>
</evidence>
<keyword evidence="2" id="KW-0812">Transmembrane</keyword>
<dbReference type="OMA" id="DYKSAND"/>
<dbReference type="Ensembl" id="ENSEBUT00000008997.1">
    <property type="protein sequence ID" value="ENSEBUP00000008492.1"/>
    <property type="gene ID" value="ENSEBUG00000005496.1"/>
</dbReference>
<evidence type="ECO:0000313" key="7">
    <source>
        <dbReference type="Proteomes" id="UP000694388"/>
    </source>
</evidence>
<evidence type="ECO:0000256" key="4">
    <source>
        <dbReference type="ARBA" id="ARBA00023136"/>
    </source>
</evidence>
<dbReference type="Proteomes" id="UP000694388">
    <property type="component" value="Unplaced"/>
</dbReference>
<evidence type="ECO:0000256" key="2">
    <source>
        <dbReference type="ARBA" id="ARBA00022692"/>
    </source>
</evidence>
<dbReference type="PANTHER" id="PTHR13659:SF5">
    <property type="entry name" value="PROTEIN FAM8A1"/>
    <property type="match status" value="1"/>
</dbReference>
<dbReference type="Pfam" id="PF06271">
    <property type="entry name" value="RDD"/>
    <property type="match status" value="1"/>
</dbReference>
<dbReference type="InterPro" id="IPR010432">
    <property type="entry name" value="RDD"/>
</dbReference>
<dbReference type="AlphaFoldDB" id="A0A8C4Q1H6"/>
<organism evidence="6 7">
    <name type="scientific">Eptatretus burgeri</name>
    <name type="common">Inshore hagfish</name>
    <dbReference type="NCBI Taxonomy" id="7764"/>
    <lineage>
        <taxon>Eukaryota</taxon>
        <taxon>Metazoa</taxon>
        <taxon>Chordata</taxon>
        <taxon>Craniata</taxon>
        <taxon>Vertebrata</taxon>
        <taxon>Cyclostomata</taxon>
        <taxon>Myxini</taxon>
        <taxon>Myxiniformes</taxon>
        <taxon>Myxinidae</taxon>
        <taxon>Eptatretinae</taxon>
        <taxon>Eptatretus</taxon>
    </lineage>
</organism>
<dbReference type="GO" id="GO:0016020">
    <property type="term" value="C:membrane"/>
    <property type="evidence" value="ECO:0007669"/>
    <property type="project" value="UniProtKB-SubCell"/>
</dbReference>
<evidence type="ECO:0000259" key="5">
    <source>
        <dbReference type="Pfam" id="PF06271"/>
    </source>
</evidence>
<evidence type="ECO:0000313" key="6">
    <source>
        <dbReference type="Ensembl" id="ENSEBUP00000008492.1"/>
    </source>
</evidence>
<comment type="subcellular location">
    <subcellularLocation>
        <location evidence="1">Membrane</location>
        <topology evidence="1">Multi-pass membrane protein</topology>
    </subcellularLocation>
</comment>
<keyword evidence="7" id="KW-1185">Reference proteome</keyword>
<protein>
    <submittedName>
        <fullName evidence="6">Family with sequence similarity 8 member A1a</fullName>
    </submittedName>
</protein>
<reference evidence="6" key="1">
    <citation type="submission" date="2025-08" db="UniProtKB">
        <authorList>
            <consortium name="Ensembl"/>
        </authorList>
    </citation>
    <scope>IDENTIFICATION</scope>
</reference>
<feature type="domain" description="RDD" evidence="5">
    <location>
        <begin position="118"/>
        <end position="218"/>
    </location>
</feature>
<evidence type="ECO:0000256" key="1">
    <source>
        <dbReference type="ARBA" id="ARBA00004141"/>
    </source>
</evidence>
<keyword evidence="3" id="KW-1133">Transmembrane helix</keyword>
<dbReference type="PANTHER" id="PTHR13659">
    <property type="entry name" value="AUTOSOMAL HIGHLY CONSERVED PROTEIN"/>
    <property type="match status" value="1"/>
</dbReference>
<proteinExistence type="predicted"/>
<name>A0A8C4Q1H6_EPTBU</name>
<sequence>MKELPLEPEAKQVVSMVVGVMNQSAPERPLDAAVSINQYAKALRVWLGHCYIQAWPWPWVQNPVSLGTWLSVQGTVGHVPQPTPYPIPFAYTLPGPQSLSAQPQAATRQHHGLEFDVPSLSLRLLAEAVDFLILCCFKVSITLAVLYRSGIKDPANFAIHLMIEDIGDETTMEDLQRMLLIALVYRLFVCFYETVCIWGVGGATPGKFVLGLRVLSCDSCVSVHADRVLLQRPTNVGFIA</sequence>
<reference evidence="6" key="2">
    <citation type="submission" date="2025-09" db="UniProtKB">
        <authorList>
            <consortium name="Ensembl"/>
        </authorList>
    </citation>
    <scope>IDENTIFICATION</scope>
</reference>